<proteinExistence type="predicted"/>
<dbReference type="AlphaFoldDB" id="A0A6A6N3E4"/>
<gene>
    <name evidence="1" type="ORF">GH714_010028</name>
</gene>
<dbReference type="EMBL" id="JAAGAX010000003">
    <property type="protein sequence ID" value="KAF2318679.1"/>
    <property type="molecule type" value="Genomic_DNA"/>
</dbReference>
<comment type="caution">
    <text evidence="1">The sequence shown here is derived from an EMBL/GenBank/DDBJ whole genome shotgun (WGS) entry which is preliminary data.</text>
</comment>
<organism evidence="1 2">
    <name type="scientific">Hevea brasiliensis</name>
    <name type="common">Para rubber tree</name>
    <name type="synonym">Siphonia brasiliensis</name>
    <dbReference type="NCBI Taxonomy" id="3981"/>
    <lineage>
        <taxon>Eukaryota</taxon>
        <taxon>Viridiplantae</taxon>
        <taxon>Streptophyta</taxon>
        <taxon>Embryophyta</taxon>
        <taxon>Tracheophyta</taxon>
        <taxon>Spermatophyta</taxon>
        <taxon>Magnoliopsida</taxon>
        <taxon>eudicotyledons</taxon>
        <taxon>Gunneridae</taxon>
        <taxon>Pentapetalae</taxon>
        <taxon>rosids</taxon>
        <taxon>fabids</taxon>
        <taxon>Malpighiales</taxon>
        <taxon>Euphorbiaceae</taxon>
        <taxon>Crotonoideae</taxon>
        <taxon>Micrandreae</taxon>
        <taxon>Hevea</taxon>
    </lineage>
</organism>
<evidence type="ECO:0000313" key="1">
    <source>
        <dbReference type="EMBL" id="KAF2318679.1"/>
    </source>
</evidence>
<protein>
    <submittedName>
        <fullName evidence="1">Uncharacterized protein</fullName>
    </submittedName>
</protein>
<sequence length="266" mass="29309">MSRDAGCLTDGEIGYDNSSRIEPKRGHQWFMDTTEPELFSNKRQAVEAVGNRPVLGTSHMNISPWHNASSFQSVSGQFSDRLFGSEAVQTNNMVDRNVPSAGGGNMNINMGRKEFNDQYEKLKSIKLGAPAMPFLHPWGTPLAEQIAMRFQWVLPNKNESNAISLGPTYNNAAENTISIGPNFSKADGNFITMGHTFNKGDENFISMGHNYNKGDDGILSMGQPFDKADANFITMGPSYEKDDSNVISMAHSFSEGMKILFNGPHL</sequence>
<keyword evidence="2" id="KW-1185">Reference proteome</keyword>
<name>A0A6A6N3E4_HEVBR</name>
<dbReference type="Proteomes" id="UP000467840">
    <property type="component" value="Chromosome 10"/>
</dbReference>
<reference evidence="1 2" key="1">
    <citation type="journal article" date="2020" name="Mol. Plant">
        <title>The Chromosome-Based Rubber Tree Genome Provides New Insights into Spurge Genome Evolution and Rubber Biosynthesis.</title>
        <authorList>
            <person name="Liu J."/>
            <person name="Shi C."/>
            <person name="Shi C.C."/>
            <person name="Li W."/>
            <person name="Zhang Q.J."/>
            <person name="Zhang Y."/>
            <person name="Li K."/>
            <person name="Lu H.F."/>
            <person name="Shi C."/>
            <person name="Zhu S.T."/>
            <person name="Xiao Z.Y."/>
            <person name="Nan H."/>
            <person name="Yue Y."/>
            <person name="Zhu X.G."/>
            <person name="Wu Y."/>
            <person name="Hong X.N."/>
            <person name="Fan G.Y."/>
            <person name="Tong Y."/>
            <person name="Zhang D."/>
            <person name="Mao C.L."/>
            <person name="Liu Y.L."/>
            <person name="Hao S.J."/>
            <person name="Liu W.Q."/>
            <person name="Lv M.Q."/>
            <person name="Zhang H.B."/>
            <person name="Liu Y."/>
            <person name="Hu-Tang G.R."/>
            <person name="Wang J.P."/>
            <person name="Wang J.H."/>
            <person name="Sun Y.H."/>
            <person name="Ni S.B."/>
            <person name="Chen W.B."/>
            <person name="Zhang X.C."/>
            <person name="Jiao Y.N."/>
            <person name="Eichler E.E."/>
            <person name="Li G.H."/>
            <person name="Liu X."/>
            <person name="Gao L.Z."/>
        </authorList>
    </citation>
    <scope>NUCLEOTIDE SEQUENCE [LARGE SCALE GENOMIC DNA]</scope>
    <source>
        <strain evidence="2">cv. GT1</strain>
        <tissue evidence="1">Leaf</tissue>
    </source>
</reference>
<evidence type="ECO:0000313" key="2">
    <source>
        <dbReference type="Proteomes" id="UP000467840"/>
    </source>
</evidence>
<accession>A0A6A6N3E4</accession>